<evidence type="ECO:0000313" key="2">
    <source>
        <dbReference type="Proteomes" id="UP001241056"/>
    </source>
</evidence>
<dbReference type="EMBL" id="JAUCDY010000009">
    <property type="protein sequence ID" value="MDM7858322.1"/>
    <property type="molecule type" value="Genomic_DNA"/>
</dbReference>
<dbReference type="Proteomes" id="UP001241056">
    <property type="component" value="Unassembled WGS sequence"/>
</dbReference>
<reference evidence="1 2" key="1">
    <citation type="submission" date="2023-06" db="EMBL/GenBank/DDBJ databases">
        <title>Thiopseudomonas sp. CY1220 draft genome sequence.</title>
        <authorList>
            <person name="Zhao G."/>
            <person name="An M."/>
        </authorList>
    </citation>
    <scope>NUCLEOTIDE SEQUENCE [LARGE SCALE GENOMIC DNA]</scope>
    <source>
        <strain evidence="1 2">CY1220</strain>
    </source>
</reference>
<gene>
    <name evidence="1" type="ORF">QEZ41_08550</name>
</gene>
<dbReference type="RefSeq" id="WP_289411011.1">
    <property type="nucleotide sequence ID" value="NZ_JAUCDY010000009.1"/>
</dbReference>
<keyword evidence="2" id="KW-1185">Reference proteome</keyword>
<proteinExistence type="predicted"/>
<accession>A0ABT7SQ57</accession>
<protein>
    <submittedName>
        <fullName evidence="1">Uncharacterized protein</fullName>
    </submittedName>
</protein>
<evidence type="ECO:0000313" key="1">
    <source>
        <dbReference type="EMBL" id="MDM7858322.1"/>
    </source>
</evidence>
<sequence length="56" mass="6147">MLQSIKWKTICALIFVSVLAAWLLLGSNPLANANAGQLILQQHIEQLADVKQTTTE</sequence>
<comment type="caution">
    <text evidence="1">The sequence shown here is derived from an EMBL/GenBank/DDBJ whole genome shotgun (WGS) entry which is preliminary data.</text>
</comment>
<name>A0ABT7SQ57_9GAMM</name>
<organism evidence="1 2">
    <name type="scientific">Thiopseudomonas acetoxidans</name>
    <dbReference type="NCBI Taxonomy" id="3041622"/>
    <lineage>
        <taxon>Bacteria</taxon>
        <taxon>Pseudomonadati</taxon>
        <taxon>Pseudomonadota</taxon>
        <taxon>Gammaproteobacteria</taxon>
        <taxon>Pseudomonadales</taxon>
        <taxon>Pseudomonadaceae</taxon>
        <taxon>Thiopseudomonas</taxon>
    </lineage>
</organism>